<sequence length="166" mass="18164">MAMLKKATPRRWRWVVLGAVALLAPLALLSAARAGLVGYQRPDEVTVDQSDMLGTWKDGYGMTLQLGPDRRATADGIPGTAPCERDGTWMFYVRLESGTFVTERSATEGQVASATFGESVDCHFDLSVFRIHGEYVLCTVEDPDSYCTDRELLHKTPEPNAPAAVP</sequence>
<dbReference type="EMBL" id="BSRX01000041">
    <property type="protein sequence ID" value="GLW57697.1"/>
    <property type="molecule type" value="Genomic_DNA"/>
</dbReference>
<name>A0A9W6PMZ4_9ACTN</name>
<accession>A0A9W6PMZ4</accession>
<gene>
    <name evidence="1" type="ORF">Kpho01_57080</name>
</gene>
<dbReference type="OrthoDB" id="3393054at2"/>
<evidence type="ECO:0000313" key="2">
    <source>
        <dbReference type="Proteomes" id="UP001165143"/>
    </source>
</evidence>
<evidence type="ECO:0000313" key="1">
    <source>
        <dbReference type="EMBL" id="GLW57697.1"/>
    </source>
</evidence>
<comment type="caution">
    <text evidence="1">The sequence shown here is derived from an EMBL/GenBank/DDBJ whole genome shotgun (WGS) entry which is preliminary data.</text>
</comment>
<protein>
    <submittedName>
        <fullName evidence="1">Uncharacterized protein</fullName>
    </submittedName>
</protein>
<dbReference type="Proteomes" id="UP001165143">
    <property type="component" value="Unassembled WGS sequence"/>
</dbReference>
<dbReference type="RefSeq" id="WP_081973715.1">
    <property type="nucleotide sequence ID" value="NZ_BSRX01000041.1"/>
</dbReference>
<dbReference type="AlphaFoldDB" id="A0A9W6PMZ4"/>
<organism evidence="1 2">
    <name type="scientific">Kitasatospora phosalacinea</name>
    <dbReference type="NCBI Taxonomy" id="2065"/>
    <lineage>
        <taxon>Bacteria</taxon>
        <taxon>Bacillati</taxon>
        <taxon>Actinomycetota</taxon>
        <taxon>Actinomycetes</taxon>
        <taxon>Kitasatosporales</taxon>
        <taxon>Streptomycetaceae</taxon>
        <taxon>Kitasatospora</taxon>
    </lineage>
</organism>
<proteinExistence type="predicted"/>
<reference evidence="1" key="1">
    <citation type="submission" date="2023-02" db="EMBL/GenBank/DDBJ databases">
        <title>Kitasatospora phosalacinea NBRC 14362.</title>
        <authorList>
            <person name="Ichikawa N."/>
            <person name="Sato H."/>
            <person name="Tonouchi N."/>
        </authorList>
    </citation>
    <scope>NUCLEOTIDE SEQUENCE</scope>
    <source>
        <strain evidence="1">NBRC 14362</strain>
    </source>
</reference>